<keyword evidence="2" id="KW-1185">Reference proteome</keyword>
<name>A0ABQ6N2G0_9STRA</name>
<gene>
    <name evidence="1" type="ORF">TeGR_g2497</name>
</gene>
<evidence type="ECO:0000313" key="1">
    <source>
        <dbReference type="EMBL" id="GMI38078.1"/>
    </source>
</evidence>
<proteinExistence type="predicted"/>
<dbReference type="Proteomes" id="UP001165060">
    <property type="component" value="Unassembled WGS sequence"/>
</dbReference>
<reference evidence="1 2" key="1">
    <citation type="journal article" date="2023" name="Commun. Biol.">
        <title>Genome analysis of Parmales, the sister group of diatoms, reveals the evolutionary specialization of diatoms from phago-mixotrophs to photoautotrophs.</title>
        <authorList>
            <person name="Ban H."/>
            <person name="Sato S."/>
            <person name="Yoshikawa S."/>
            <person name="Yamada K."/>
            <person name="Nakamura Y."/>
            <person name="Ichinomiya M."/>
            <person name="Sato N."/>
            <person name="Blanc-Mathieu R."/>
            <person name="Endo H."/>
            <person name="Kuwata A."/>
            <person name="Ogata H."/>
        </authorList>
    </citation>
    <scope>NUCLEOTIDE SEQUENCE [LARGE SCALE GENOMIC DNA]</scope>
</reference>
<sequence>MLAGELMHSTKPASAASRAWVRLAPCKARDPCKAYSSSDGSATGWHAAVFVAKGADEARVRARFRDCEGSRNVGAEAWGFQLGVESVSEVPGGAGDVVFLADFLNALAWDVGAAKYNHPAMKAAYDGKGGVKEMKRSLKAKGDRWDHVHHPGHKTDDSWFTLLNQVADNLASCQVEIDATVTLEELKELVVQGKGGVERKAAKAATQLALSAVTMRQAASSSMTCSSAGTTEKYQRTMAKLTPSASRTLAVQYAPPSSKLWRKCTTPV</sequence>
<accession>A0ABQ6N2G0</accession>
<dbReference type="EMBL" id="BRYB01003515">
    <property type="protein sequence ID" value="GMI38078.1"/>
    <property type="molecule type" value="Genomic_DNA"/>
</dbReference>
<comment type="caution">
    <text evidence="1">The sequence shown here is derived from an EMBL/GenBank/DDBJ whole genome shotgun (WGS) entry which is preliminary data.</text>
</comment>
<organism evidence="1 2">
    <name type="scientific">Tetraparma gracilis</name>
    <dbReference type="NCBI Taxonomy" id="2962635"/>
    <lineage>
        <taxon>Eukaryota</taxon>
        <taxon>Sar</taxon>
        <taxon>Stramenopiles</taxon>
        <taxon>Ochrophyta</taxon>
        <taxon>Bolidophyceae</taxon>
        <taxon>Parmales</taxon>
        <taxon>Triparmaceae</taxon>
        <taxon>Tetraparma</taxon>
    </lineage>
</organism>
<protein>
    <submittedName>
        <fullName evidence="1">Uncharacterized protein</fullName>
    </submittedName>
</protein>
<evidence type="ECO:0000313" key="2">
    <source>
        <dbReference type="Proteomes" id="UP001165060"/>
    </source>
</evidence>